<gene>
    <name evidence="1" type="ORF">Ga0080574_TMP4154</name>
</gene>
<organism evidence="1 2">
    <name type="scientific">Salipiger abyssi</name>
    <dbReference type="NCBI Taxonomy" id="1250539"/>
    <lineage>
        <taxon>Bacteria</taxon>
        <taxon>Pseudomonadati</taxon>
        <taxon>Pseudomonadota</taxon>
        <taxon>Alphaproteobacteria</taxon>
        <taxon>Rhodobacterales</taxon>
        <taxon>Roseobacteraceae</taxon>
        <taxon>Salipiger</taxon>
    </lineage>
</organism>
<evidence type="ECO:0000313" key="2">
    <source>
        <dbReference type="Proteomes" id="UP000187059"/>
    </source>
</evidence>
<dbReference type="AlphaFoldDB" id="A0A1P8UYL4"/>
<dbReference type="KEGG" id="paby:Ga0080574_TMP4154"/>
<dbReference type="EMBL" id="CP015093">
    <property type="protein sequence ID" value="APZ54488.1"/>
    <property type="molecule type" value="Genomic_DNA"/>
</dbReference>
<name>A0A1P8UYL4_9RHOB</name>
<sequence length="39" mass="4274">MSSGYCHGLRPALLSWPLRVSIPDYITKPSRSSKGKAGR</sequence>
<accession>A0A1P8UYL4</accession>
<evidence type="ECO:0000313" key="1">
    <source>
        <dbReference type="EMBL" id="APZ54488.1"/>
    </source>
</evidence>
<keyword evidence="2" id="KW-1185">Reference proteome</keyword>
<protein>
    <submittedName>
        <fullName evidence="1">Uncharacterized protein</fullName>
    </submittedName>
</protein>
<reference evidence="1 2" key="1">
    <citation type="submission" date="2016-04" db="EMBL/GenBank/DDBJ databases">
        <title>Deep-sea bacteria in the southern Pacific.</title>
        <authorList>
            <person name="Tang K."/>
        </authorList>
    </citation>
    <scope>NUCLEOTIDE SEQUENCE [LARGE SCALE GENOMIC DNA]</scope>
    <source>
        <strain evidence="1 2">JLT2014</strain>
    </source>
</reference>
<proteinExistence type="predicted"/>
<dbReference type="Proteomes" id="UP000187059">
    <property type="component" value="Chromosome"/>
</dbReference>